<evidence type="ECO:0000259" key="1">
    <source>
        <dbReference type="Pfam" id="PF24758"/>
    </source>
</evidence>
<dbReference type="InterPro" id="IPR032675">
    <property type="entry name" value="LRR_dom_sf"/>
</dbReference>
<dbReference type="PANTHER" id="PTHR31900:SF34">
    <property type="entry name" value="EMB|CAB62440.1-RELATED"/>
    <property type="match status" value="1"/>
</dbReference>
<evidence type="ECO:0000313" key="2">
    <source>
        <dbReference type="EMBL" id="CAH8339539.1"/>
    </source>
</evidence>
<reference evidence="2 3" key="1">
    <citation type="submission" date="2022-03" db="EMBL/GenBank/DDBJ databases">
        <authorList>
            <person name="Macdonald S."/>
            <person name="Ahmed S."/>
            <person name="Newling K."/>
        </authorList>
    </citation>
    <scope>NUCLEOTIDE SEQUENCE [LARGE SCALE GENOMIC DNA]</scope>
</reference>
<dbReference type="EMBL" id="CAKOAT010141820">
    <property type="protein sequence ID" value="CAH8339539.1"/>
    <property type="molecule type" value="Genomic_DNA"/>
</dbReference>
<dbReference type="Proteomes" id="UP001642260">
    <property type="component" value="Unassembled WGS sequence"/>
</dbReference>
<dbReference type="SUPFAM" id="SSF52047">
    <property type="entry name" value="RNI-like"/>
    <property type="match status" value="1"/>
</dbReference>
<sequence length="203" mass="22948">MQMLEAQPKILLLPSNFYTSKTLVKLTLSCSALVVDVPSLACFPLLQMLTLLNVVFKDQNSHVRLLANCPALIYLRVNRKRGDNVTAFIVKVPSLKSFKYTDFHERYSAMPLVLDSPGLRHLSIIDHGDLGLIQNMPHLQTAYVGHFVTQPNDKFLRSFSSVRNLHLNLMNVVACFSAINFFRLMEFKLQFVVPANADLIPAM</sequence>
<dbReference type="InterPro" id="IPR050232">
    <property type="entry name" value="FBL13/AtMIF1-like"/>
</dbReference>
<protein>
    <recommendedName>
        <fullName evidence="1">F-box/LRR-repeat protein 15/At3g58940/PEG3-like LRR domain-containing protein</fullName>
    </recommendedName>
</protein>
<dbReference type="AlphaFoldDB" id="A0ABC8JTJ3"/>
<dbReference type="Pfam" id="PF24758">
    <property type="entry name" value="LRR_At5g56370"/>
    <property type="match status" value="1"/>
</dbReference>
<evidence type="ECO:0000313" key="3">
    <source>
        <dbReference type="Proteomes" id="UP001642260"/>
    </source>
</evidence>
<dbReference type="InterPro" id="IPR055411">
    <property type="entry name" value="LRR_FXL15/At3g58940/PEG3-like"/>
</dbReference>
<accession>A0ABC8JTJ3</accession>
<dbReference type="Gene3D" id="3.80.10.10">
    <property type="entry name" value="Ribonuclease Inhibitor"/>
    <property type="match status" value="1"/>
</dbReference>
<feature type="domain" description="F-box/LRR-repeat protein 15/At3g58940/PEG3-like LRR" evidence="1">
    <location>
        <begin position="11"/>
        <end position="125"/>
    </location>
</feature>
<gene>
    <name evidence="2" type="ORF">ERUC_LOCUS15169</name>
</gene>
<name>A0ABC8JTJ3_ERUVS</name>
<comment type="caution">
    <text evidence="2">The sequence shown here is derived from an EMBL/GenBank/DDBJ whole genome shotgun (WGS) entry which is preliminary data.</text>
</comment>
<organism evidence="2 3">
    <name type="scientific">Eruca vesicaria subsp. sativa</name>
    <name type="common">Garden rocket</name>
    <name type="synonym">Eruca sativa</name>
    <dbReference type="NCBI Taxonomy" id="29727"/>
    <lineage>
        <taxon>Eukaryota</taxon>
        <taxon>Viridiplantae</taxon>
        <taxon>Streptophyta</taxon>
        <taxon>Embryophyta</taxon>
        <taxon>Tracheophyta</taxon>
        <taxon>Spermatophyta</taxon>
        <taxon>Magnoliopsida</taxon>
        <taxon>eudicotyledons</taxon>
        <taxon>Gunneridae</taxon>
        <taxon>Pentapetalae</taxon>
        <taxon>rosids</taxon>
        <taxon>malvids</taxon>
        <taxon>Brassicales</taxon>
        <taxon>Brassicaceae</taxon>
        <taxon>Brassiceae</taxon>
        <taxon>Eruca</taxon>
    </lineage>
</organism>
<dbReference type="PANTHER" id="PTHR31900">
    <property type="entry name" value="F-BOX/RNI SUPERFAMILY PROTEIN-RELATED"/>
    <property type="match status" value="1"/>
</dbReference>
<proteinExistence type="predicted"/>
<keyword evidence="3" id="KW-1185">Reference proteome</keyword>